<dbReference type="InterPro" id="IPR050301">
    <property type="entry name" value="NTE"/>
</dbReference>
<evidence type="ECO:0000256" key="3">
    <source>
        <dbReference type="ARBA" id="ARBA00023098"/>
    </source>
</evidence>
<keyword evidence="1 4" id="KW-0378">Hydrolase</keyword>
<name>A0A919T3U1_9ACTN</name>
<evidence type="ECO:0000256" key="4">
    <source>
        <dbReference type="PROSITE-ProRule" id="PRU01161"/>
    </source>
</evidence>
<keyword evidence="2 4" id="KW-0442">Lipid degradation</keyword>
<gene>
    <name evidence="6" type="ORF">Ato02nite_003380</name>
</gene>
<dbReference type="InterPro" id="IPR002641">
    <property type="entry name" value="PNPLA_dom"/>
</dbReference>
<dbReference type="InterPro" id="IPR016035">
    <property type="entry name" value="Acyl_Trfase/lysoPLipase"/>
</dbReference>
<dbReference type="RefSeq" id="WP_246605970.1">
    <property type="nucleotide sequence ID" value="NZ_BOQN01000003.1"/>
</dbReference>
<dbReference type="Proteomes" id="UP000677082">
    <property type="component" value="Unassembled WGS sequence"/>
</dbReference>
<sequence>MSRRVALALGSGGARGFAHIGVIQVLDERGFEVVAVAGSSMGALVGGVMAAGRLKEFTEWATGLKQRDVLRLLDPKWALAGVLAADRLIDHLDGFLDDALIEDLPIPYTAVATDITSRREVWFQKGLLRSAIRASIAIPGLITPVVVDGRVLADGGLLNPVPIEPTASVPADLTVAVSLLARRPDHESAAPIRAAAKRTRSSDWRARLRHARSPETVPPPVELRLSEVIMNSLDAMQDMISRYRMAGLPPDVHIAVPVTAAGVLDFHHAGAMVTLGRELATKALDDAGY</sequence>
<dbReference type="Gene3D" id="3.40.1090.10">
    <property type="entry name" value="Cytosolic phospholipase A2 catalytic domain"/>
    <property type="match status" value="2"/>
</dbReference>
<dbReference type="PANTHER" id="PTHR14226:SF76">
    <property type="entry name" value="NTE FAMILY PROTEIN RSSA"/>
    <property type="match status" value="1"/>
</dbReference>
<comment type="caution">
    <text evidence="6">The sequence shown here is derived from an EMBL/GenBank/DDBJ whole genome shotgun (WGS) entry which is preliminary data.</text>
</comment>
<feature type="active site" description="Nucleophile" evidence="4">
    <location>
        <position position="40"/>
    </location>
</feature>
<feature type="active site" description="Proton acceptor" evidence="4">
    <location>
        <position position="154"/>
    </location>
</feature>
<reference evidence="6 7" key="1">
    <citation type="submission" date="2021-03" db="EMBL/GenBank/DDBJ databases">
        <title>Whole genome shotgun sequence of Actinoplanes toevensis NBRC 105298.</title>
        <authorList>
            <person name="Komaki H."/>
            <person name="Tamura T."/>
        </authorList>
    </citation>
    <scope>NUCLEOTIDE SEQUENCE [LARGE SCALE GENOMIC DNA]</scope>
    <source>
        <strain evidence="6 7">NBRC 105298</strain>
    </source>
</reference>
<evidence type="ECO:0000256" key="2">
    <source>
        <dbReference type="ARBA" id="ARBA00022963"/>
    </source>
</evidence>
<keyword evidence="3 4" id="KW-0443">Lipid metabolism</keyword>
<dbReference type="GO" id="GO:0016042">
    <property type="term" value="P:lipid catabolic process"/>
    <property type="evidence" value="ECO:0007669"/>
    <property type="project" value="UniProtKB-UniRule"/>
</dbReference>
<dbReference type="SUPFAM" id="SSF52151">
    <property type="entry name" value="FabD/lysophospholipase-like"/>
    <property type="match status" value="1"/>
</dbReference>
<comment type="caution">
    <text evidence="4">Lacks conserved residue(s) required for the propagation of feature annotation.</text>
</comment>
<feature type="short sequence motif" description="GXSXG" evidence="4">
    <location>
        <begin position="38"/>
        <end position="42"/>
    </location>
</feature>
<dbReference type="EMBL" id="BOQN01000003">
    <property type="protein sequence ID" value="GIM88545.1"/>
    <property type="molecule type" value="Genomic_DNA"/>
</dbReference>
<dbReference type="PANTHER" id="PTHR14226">
    <property type="entry name" value="NEUROPATHY TARGET ESTERASE/SWISS CHEESE D.MELANOGASTER"/>
    <property type="match status" value="1"/>
</dbReference>
<evidence type="ECO:0000256" key="1">
    <source>
        <dbReference type="ARBA" id="ARBA00022801"/>
    </source>
</evidence>
<dbReference type="GO" id="GO:0016787">
    <property type="term" value="F:hydrolase activity"/>
    <property type="evidence" value="ECO:0007669"/>
    <property type="project" value="UniProtKB-UniRule"/>
</dbReference>
<accession>A0A919T3U1</accession>
<dbReference type="AlphaFoldDB" id="A0A919T3U1"/>
<evidence type="ECO:0000259" key="5">
    <source>
        <dbReference type="PROSITE" id="PS51635"/>
    </source>
</evidence>
<keyword evidence="7" id="KW-1185">Reference proteome</keyword>
<organism evidence="6 7">
    <name type="scientific">Paractinoplanes toevensis</name>
    <dbReference type="NCBI Taxonomy" id="571911"/>
    <lineage>
        <taxon>Bacteria</taxon>
        <taxon>Bacillati</taxon>
        <taxon>Actinomycetota</taxon>
        <taxon>Actinomycetes</taxon>
        <taxon>Micromonosporales</taxon>
        <taxon>Micromonosporaceae</taxon>
        <taxon>Paractinoplanes</taxon>
    </lineage>
</organism>
<protein>
    <recommendedName>
        <fullName evidence="5">PNPLA domain-containing protein</fullName>
    </recommendedName>
</protein>
<evidence type="ECO:0000313" key="7">
    <source>
        <dbReference type="Proteomes" id="UP000677082"/>
    </source>
</evidence>
<evidence type="ECO:0000313" key="6">
    <source>
        <dbReference type="EMBL" id="GIM88545.1"/>
    </source>
</evidence>
<dbReference type="PROSITE" id="PS51635">
    <property type="entry name" value="PNPLA"/>
    <property type="match status" value="1"/>
</dbReference>
<feature type="short sequence motif" description="DGA/G" evidence="4">
    <location>
        <begin position="154"/>
        <end position="156"/>
    </location>
</feature>
<feature type="domain" description="PNPLA" evidence="5">
    <location>
        <begin position="7"/>
        <end position="167"/>
    </location>
</feature>
<dbReference type="Pfam" id="PF01734">
    <property type="entry name" value="Patatin"/>
    <property type="match status" value="1"/>
</dbReference>
<proteinExistence type="predicted"/>